<feature type="non-terminal residue" evidence="1">
    <location>
        <position position="76"/>
    </location>
</feature>
<dbReference type="EMBL" id="ML976143">
    <property type="protein sequence ID" value="KAF1937342.1"/>
    <property type="molecule type" value="Genomic_DNA"/>
</dbReference>
<reference evidence="1" key="1">
    <citation type="journal article" date="2020" name="Stud. Mycol.">
        <title>101 Dothideomycetes genomes: a test case for predicting lifestyles and emergence of pathogens.</title>
        <authorList>
            <person name="Haridas S."/>
            <person name="Albert R."/>
            <person name="Binder M."/>
            <person name="Bloem J."/>
            <person name="Labutti K."/>
            <person name="Salamov A."/>
            <person name="Andreopoulos B."/>
            <person name="Baker S."/>
            <person name="Barry K."/>
            <person name="Bills G."/>
            <person name="Bluhm B."/>
            <person name="Cannon C."/>
            <person name="Castanera R."/>
            <person name="Culley D."/>
            <person name="Daum C."/>
            <person name="Ezra D."/>
            <person name="Gonzalez J."/>
            <person name="Henrissat B."/>
            <person name="Kuo A."/>
            <person name="Liang C."/>
            <person name="Lipzen A."/>
            <person name="Lutzoni F."/>
            <person name="Magnuson J."/>
            <person name="Mondo S."/>
            <person name="Nolan M."/>
            <person name="Ohm R."/>
            <person name="Pangilinan J."/>
            <person name="Park H.-J."/>
            <person name="Ramirez L."/>
            <person name="Alfaro M."/>
            <person name="Sun H."/>
            <person name="Tritt A."/>
            <person name="Yoshinaga Y."/>
            <person name="Zwiers L.-H."/>
            <person name="Turgeon B."/>
            <person name="Goodwin S."/>
            <person name="Spatafora J."/>
            <person name="Crous P."/>
            <person name="Grigoriev I."/>
        </authorList>
    </citation>
    <scope>NUCLEOTIDE SEQUENCE</scope>
    <source>
        <strain evidence="1">CBS 161.51</strain>
    </source>
</reference>
<dbReference type="AlphaFoldDB" id="A0A6A5SBJ2"/>
<keyword evidence="2" id="KW-1185">Reference proteome</keyword>
<evidence type="ECO:0000313" key="2">
    <source>
        <dbReference type="Proteomes" id="UP000800038"/>
    </source>
</evidence>
<gene>
    <name evidence="1" type="ORF">EJ02DRAFT_307304</name>
</gene>
<dbReference type="Proteomes" id="UP000800038">
    <property type="component" value="Unassembled WGS sequence"/>
</dbReference>
<name>A0A6A5SBJ2_9PLEO</name>
<evidence type="ECO:0000313" key="1">
    <source>
        <dbReference type="EMBL" id="KAF1937342.1"/>
    </source>
</evidence>
<dbReference type="OrthoDB" id="10625160at2759"/>
<accession>A0A6A5SBJ2</accession>
<organism evidence="1 2">
    <name type="scientific">Clathrospora elynae</name>
    <dbReference type="NCBI Taxonomy" id="706981"/>
    <lineage>
        <taxon>Eukaryota</taxon>
        <taxon>Fungi</taxon>
        <taxon>Dikarya</taxon>
        <taxon>Ascomycota</taxon>
        <taxon>Pezizomycotina</taxon>
        <taxon>Dothideomycetes</taxon>
        <taxon>Pleosporomycetidae</taxon>
        <taxon>Pleosporales</taxon>
        <taxon>Diademaceae</taxon>
        <taxon>Clathrospora</taxon>
    </lineage>
</organism>
<sequence>VQKRIRDRQQTHDITLAEVMYDPRDELNWSFAVDPFTFNNYHLNASVMAFAIFRTVYSWRGLRLLDMYHDQYHSAQ</sequence>
<protein>
    <submittedName>
        <fullName evidence="1">Uncharacterized protein</fullName>
    </submittedName>
</protein>
<proteinExistence type="predicted"/>
<feature type="non-terminal residue" evidence="1">
    <location>
        <position position="1"/>
    </location>
</feature>